<dbReference type="EMBL" id="CP092332">
    <property type="protein sequence ID" value="WGK93817.1"/>
    <property type="molecule type" value="Genomic_DNA"/>
</dbReference>
<dbReference type="RefSeq" id="WP_264533454.1">
    <property type="nucleotide sequence ID" value="NZ_CP092332.1"/>
</dbReference>
<evidence type="ECO:0000313" key="1">
    <source>
        <dbReference type="EMBL" id="WGK93817.1"/>
    </source>
</evidence>
<reference evidence="1 2" key="1">
    <citation type="submission" date="2022-02" db="EMBL/GenBank/DDBJ databases">
        <authorList>
            <person name="Cha I.-T."/>
            <person name="Lee K.-E."/>
            <person name="Park S.-J."/>
        </authorList>
    </citation>
    <scope>NUCLEOTIDE SEQUENCE [LARGE SCALE GENOMIC DNA]</scope>
    <source>
        <strain evidence="1 2">K3R-10</strain>
    </source>
</reference>
<organism evidence="1 2">
    <name type="scientific">Flavobacterium keumense</name>
    <dbReference type="NCBI Taxonomy" id="1306518"/>
    <lineage>
        <taxon>Bacteria</taxon>
        <taxon>Pseudomonadati</taxon>
        <taxon>Bacteroidota</taxon>
        <taxon>Flavobacteriia</taxon>
        <taxon>Flavobacteriales</taxon>
        <taxon>Flavobacteriaceae</taxon>
        <taxon>Flavobacterium</taxon>
    </lineage>
</organism>
<dbReference type="Proteomes" id="UP001232117">
    <property type="component" value="Chromosome"/>
</dbReference>
<reference evidence="1 2" key="2">
    <citation type="submission" date="2023-06" db="EMBL/GenBank/DDBJ databases">
        <title>Complete Genome Sequence of Flavobacterium keumense K3R-10.</title>
        <authorList>
            <person name="Jeong H."/>
            <person name="Jhang S.Y."/>
            <person name="Kim J.N."/>
        </authorList>
    </citation>
    <scope>NUCLEOTIDE SEQUENCE [LARGE SCALE GENOMIC DNA]</scope>
    <source>
        <strain evidence="1 2">K3R-10</strain>
    </source>
</reference>
<accession>A0ABY8N2Q5</accession>
<gene>
    <name evidence="1" type="ORF">MG292_06860</name>
</gene>
<evidence type="ECO:0000313" key="2">
    <source>
        <dbReference type="Proteomes" id="UP001232117"/>
    </source>
</evidence>
<protein>
    <submittedName>
        <fullName evidence="1">Uncharacterized protein</fullName>
    </submittedName>
</protein>
<proteinExistence type="predicted"/>
<keyword evidence="2" id="KW-1185">Reference proteome</keyword>
<name>A0ABY8N2Q5_9FLAO</name>
<sequence length="426" mass="47980">MKTILSHTEKTKITNSLRGWEGRTSTAETGEGWEIVTMKRASGFITSTAQKVTFLPNGCMTYSLFSDKRINLLSEKAKATESKIKELHAKALILFDAHPEAVEVNEAEPYKIEIGQRVFLDGYEKGQRDGNAIIYRIDSTDWGINYLTVDIDTLKLSTVSHIRNYKQKFGIGTYYTEGDKFKGSIDELNNFVIEAKEKEAKENERLQSSKMLEAQLRAGKIEEGKKLVTIPADAKTVIVADMYQDNSDSQTDYFNTSVAFFVVLAFSSNDRNNMQELRKACLNYEETKVFANNSEFEHTGGHSYLPNYYIGSSDWSGWKVNKNKYTINLETEAGRELVYLAAAEGRYFVPNVAEPTKKPIGSLKIGAIEIVDYSEKAIAVIGDTKPIKDQLKELGGRFNFRLSCGAGWVFQKSKQTEIEKLIEGLK</sequence>